<proteinExistence type="predicted"/>
<protein>
    <submittedName>
        <fullName evidence="1">Uncharacterized protein</fullName>
    </submittedName>
</protein>
<name>A0AAD3DJ44_9CHLO</name>
<accession>A0AAD3DJ44</accession>
<organism evidence="1 2">
    <name type="scientific">Astrephomene gubernaculifera</name>
    <dbReference type="NCBI Taxonomy" id="47775"/>
    <lineage>
        <taxon>Eukaryota</taxon>
        <taxon>Viridiplantae</taxon>
        <taxon>Chlorophyta</taxon>
        <taxon>core chlorophytes</taxon>
        <taxon>Chlorophyceae</taxon>
        <taxon>CS clade</taxon>
        <taxon>Chlamydomonadales</taxon>
        <taxon>Astrephomenaceae</taxon>
        <taxon>Astrephomene</taxon>
    </lineage>
</organism>
<dbReference type="AlphaFoldDB" id="A0AAD3DJ44"/>
<sequence>MQKSLESSSSVDYVAVKPRGLVESQVVDMFNQYQRDLKKREIMDHIHNIKSKAQGACFDEFIQSVIANLQSPSYVQLVMGCSTFTAFAEILSTVHKEKRDAIMIACKGFCEKYKLELKFWEQASAVEQLNGDRNAVAHCDIAVSADAIIQAAKVGQLPEVEEAWAMLGALANYGKMNKVALEDASRKERQKRVLLSEQYRQRLTQA</sequence>
<evidence type="ECO:0000313" key="1">
    <source>
        <dbReference type="EMBL" id="GFR40906.1"/>
    </source>
</evidence>
<evidence type="ECO:0000313" key="2">
    <source>
        <dbReference type="Proteomes" id="UP001054857"/>
    </source>
</evidence>
<dbReference type="EMBL" id="BMAR01000001">
    <property type="protein sequence ID" value="GFR40906.1"/>
    <property type="molecule type" value="Genomic_DNA"/>
</dbReference>
<comment type="caution">
    <text evidence="1">The sequence shown here is derived from an EMBL/GenBank/DDBJ whole genome shotgun (WGS) entry which is preliminary data.</text>
</comment>
<keyword evidence="2" id="KW-1185">Reference proteome</keyword>
<dbReference type="Proteomes" id="UP001054857">
    <property type="component" value="Unassembled WGS sequence"/>
</dbReference>
<reference evidence="1 2" key="1">
    <citation type="journal article" date="2021" name="Sci. Rep.">
        <title>Genome sequencing of the multicellular alga Astrephomene provides insights into convergent evolution of germ-soma differentiation.</title>
        <authorList>
            <person name="Yamashita S."/>
            <person name="Yamamoto K."/>
            <person name="Matsuzaki R."/>
            <person name="Suzuki S."/>
            <person name="Yamaguchi H."/>
            <person name="Hirooka S."/>
            <person name="Minakuchi Y."/>
            <person name="Miyagishima S."/>
            <person name="Kawachi M."/>
            <person name="Toyoda A."/>
            <person name="Nozaki H."/>
        </authorList>
    </citation>
    <scope>NUCLEOTIDE SEQUENCE [LARGE SCALE GENOMIC DNA]</scope>
    <source>
        <strain evidence="1 2">NIES-4017</strain>
    </source>
</reference>
<gene>
    <name evidence="1" type="ORF">Agub_g1561</name>
</gene>